<evidence type="ECO:0000259" key="1">
    <source>
        <dbReference type="Pfam" id="PF13406"/>
    </source>
</evidence>
<dbReference type="InterPro" id="IPR043426">
    <property type="entry name" value="MltB-like"/>
</dbReference>
<dbReference type="PANTHER" id="PTHR30163">
    <property type="entry name" value="MEMBRANE-BOUND LYTIC MUREIN TRANSGLYCOSYLASE B"/>
    <property type="match status" value="1"/>
</dbReference>
<dbReference type="AlphaFoldDB" id="A0A0G1QD54"/>
<sequence>MKNLTVFLSDTGVSEMTKTLFGRLAKLQGRISQFLKKSSATLRNSAKARKARDSRRFILTMIAVWTAVGVTSTSARDYIPMPVIPALSVNATDSNVVPVEPIVTNVTVGQDLQIEQSKFSVEIRQSPNQIAKKQEEIRLATAIVQTPISGTDEEKRAWAQKAASAWGIDWKLLWAVWKVESGTQMSTAVRSYAGAQGPLQFMPGTWKAYAQDGNGDGVKNINDARDSLFGAAKLLAVNGADRGNIDGALLRYNHSLSYVAHVKRIAASIGG</sequence>
<dbReference type="InterPro" id="IPR023346">
    <property type="entry name" value="Lysozyme-like_dom_sf"/>
</dbReference>
<dbReference type="Pfam" id="PF13406">
    <property type="entry name" value="SLT_2"/>
    <property type="match status" value="1"/>
</dbReference>
<gene>
    <name evidence="2" type="ORF">UX60_C0042G0011</name>
</gene>
<dbReference type="InterPro" id="IPR031304">
    <property type="entry name" value="SLT_2"/>
</dbReference>
<organism evidence="2 3">
    <name type="scientific">Berkelbacteria bacterium GW2011_GWA2_46_7</name>
    <dbReference type="NCBI Taxonomy" id="1618335"/>
    <lineage>
        <taxon>Bacteria</taxon>
        <taxon>Candidatus Berkelbacteria</taxon>
    </lineage>
</organism>
<dbReference type="Proteomes" id="UP000034487">
    <property type="component" value="Unassembled WGS sequence"/>
</dbReference>
<protein>
    <submittedName>
        <fullName evidence="2">Lytic transglycosylase catalytic</fullName>
    </submittedName>
</protein>
<dbReference type="Gene3D" id="1.10.530.10">
    <property type="match status" value="1"/>
</dbReference>
<accession>A0A0G1QD54</accession>
<dbReference type="PANTHER" id="PTHR30163:SF8">
    <property type="entry name" value="LYTIC MUREIN TRANSGLYCOSYLASE"/>
    <property type="match status" value="1"/>
</dbReference>
<dbReference type="EMBL" id="LCMV01000042">
    <property type="protein sequence ID" value="KKU42961.1"/>
    <property type="molecule type" value="Genomic_DNA"/>
</dbReference>
<dbReference type="GO" id="GO:0009253">
    <property type="term" value="P:peptidoglycan catabolic process"/>
    <property type="evidence" value="ECO:0007669"/>
    <property type="project" value="TreeGrafter"/>
</dbReference>
<dbReference type="SUPFAM" id="SSF53955">
    <property type="entry name" value="Lysozyme-like"/>
    <property type="match status" value="1"/>
</dbReference>
<feature type="domain" description="Transglycosylase SLT" evidence="1">
    <location>
        <begin position="186"/>
        <end position="243"/>
    </location>
</feature>
<proteinExistence type="predicted"/>
<evidence type="ECO:0000313" key="3">
    <source>
        <dbReference type="Proteomes" id="UP000034487"/>
    </source>
</evidence>
<dbReference type="CDD" id="cd13399">
    <property type="entry name" value="Slt35-like"/>
    <property type="match status" value="1"/>
</dbReference>
<evidence type="ECO:0000313" key="2">
    <source>
        <dbReference type="EMBL" id="KKU42961.1"/>
    </source>
</evidence>
<reference evidence="2 3" key="1">
    <citation type="journal article" date="2015" name="Nature">
        <title>rRNA introns, odd ribosomes, and small enigmatic genomes across a large radiation of phyla.</title>
        <authorList>
            <person name="Brown C.T."/>
            <person name="Hug L.A."/>
            <person name="Thomas B.C."/>
            <person name="Sharon I."/>
            <person name="Castelle C.J."/>
            <person name="Singh A."/>
            <person name="Wilkins M.J."/>
            <person name="Williams K.H."/>
            <person name="Banfield J.F."/>
        </authorList>
    </citation>
    <scope>NUCLEOTIDE SEQUENCE [LARGE SCALE GENOMIC DNA]</scope>
</reference>
<name>A0A0G1QD54_9BACT</name>
<comment type="caution">
    <text evidence="2">The sequence shown here is derived from an EMBL/GenBank/DDBJ whole genome shotgun (WGS) entry which is preliminary data.</text>
</comment>
<dbReference type="GO" id="GO:0008933">
    <property type="term" value="F:peptidoglycan lytic transglycosylase activity"/>
    <property type="evidence" value="ECO:0007669"/>
    <property type="project" value="TreeGrafter"/>
</dbReference>